<dbReference type="Proteomes" id="UP001239111">
    <property type="component" value="Chromosome 1"/>
</dbReference>
<evidence type="ECO:0000313" key="2">
    <source>
        <dbReference type="Proteomes" id="UP001239111"/>
    </source>
</evidence>
<name>A0ACC2PTS8_9HYME</name>
<dbReference type="EMBL" id="CM056741">
    <property type="protein sequence ID" value="KAJ8686029.1"/>
    <property type="molecule type" value="Genomic_DNA"/>
</dbReference>
<sequence length="153" mass="16698">MIIDEARIASQENTNHVAGASDEVPMEMDVVAANDVSLSGVGDNESNDCTSASDEENDDIDNADPNLQNGWVAERNIIMNDNEIRYAHLIGDDAANNPDIVIEETPAHPKISPFSSPIANYNCELLLLLHNHECPLAVRLVQVFIHGKKILAK</sequence>
<reference evidence="1" key="1">
    <citation type="submission" date="2023-04" db="EMBL/GenBank/DDBJ databases">
        <title>A chromosome-level genome assembly of the parasitoid wasp Eretmocerus hayati.</title>
        <authorList>
            <person name="Zhong Y."/>
            <person name="Liu S."/>
            <person name="Liu Y."/>
        </authorList>
    </citation>
    <scope>NUCLEOTIDE SEQUENCE</scope>
    <source>
        <strain evidence="1">ZJU_SS_LIU_2023</strain>
    </source>
</reference>
<gene>
    <name evidence="1" type="ORF">QAD02_021822</name>
</gene>
<evidence type="ECO:0000313" key="1">
    <source>
        <dbReference type="EMBL" id="KAJ8686029.1"/>
    </source>
</evidence>
<accession>A0ACC2PTS8</accession>
<comment type="caution">
    <text evidence="1">The sequence shown here is derived from an EMBL/GenBank/DDBJ whole genome shotgun (WGS) entry which is preliminary data.</text>
</comment>
<keyword evidence="2" id="KW-1185">Reference proteome</keyword>
<proteinExistence type="predicted"/>
<organism evidence="1 2">
    <name type="scientific">Eretmocerus hayati</name>
    <dbReference type="NCBI Taxonomy" id="131215"/>
    <lineage>
        <taxon>Eukaryota</taxon>
        <taxon>Metazoa</taxon>
        <taxon>Ecdysozoa</taxon>
        <taxon>Arthropoda</taxon>
        <taxon>Hexapoda</taxon>
        <taxon>Insecta</taxon>
        <taxon>Pterygota</taxon>
        <taxon>Neoptera</taxon>
        <taxon>Endopterygota</taxon>
        <taxon>Hymenoptera</taxon>
        <taxon>Apocrita</taxon>
        <taxon>Proctotrupomorpha</taxon>
        <taxon>Chalcidoidea</taxon>
        <taxon>Aphelinidae</taxon>
        <taxon>Aphelininae</taxon>
        <taxon>Eretmocerus</taxon>
    </lineage>
</organism>
<protein>
    <submittedName>
        <fullName evidence="1">Uncharacterized protein</fullName>
    </submittedName>
</protein>